<evidence type="ECO:0000313" key="1">
    <source>
        <dbReference type="EMBL" id="VFK32522.1"/>
    </source>
</evidence>
<proteinExistence type="predicted"/>
<dbReference type="EMBL" id="CAADGH010000037">
    <property type="protein sequence ID" value="VFK75958.1"/>
    <property type="molecule type" value="Genomic_DNA"/>
</dbReference>
<dbReference type="AlphaFoldDB" id="A0A451BCG4"/>
<reference evidence="2" key="1">
    <citation type="submission" date="2019-02" db="EMBL/GenBank/DDBJ databases">
        <authorList>
            <person name="Gruber-Vodicka R. H."/>
            <person name="Seah K. B. B."/>
        </authorList>
    </citation>
    <scope>NUCLEOTIDE SEQUENCE</scope>
    <source>
        <strain evidence="2">BECK_BZ198</strain>
        <strain evidence="1">BECK_BZ199</strain>
    </source>
</reference>
<gene>
    <name evidence="2" type="ORF">BECKMB1821H_GA0114242_103711</name>
    <name evidence="1" type="ORF">BECKMB1821I_GA0114274_103411</name>
</gene>
<accession>A0A451BCG4</accession>
<organism evidence="2">
    <name type="scientific">Candidatus Kentrum sp. MB</name>
    <dbReference type="NCBI Taxonomy" id="2138164"/>
    <lineage>
        <taxon>Bacteria</taxon>
        <taxon>Pseudomonadati</taxon>
        <taxon>Pseudomonadota</taxon>
        <taxon>Gammaproteobacteria</taxon>
        <taxon>Candidatus Kentrum</taxon>
    </lineage>
</organism>
<name>A0A451BCG4_9GAMM</name>
<protein>
    <submittedName>
        <fullName evidence="2">Uncharacterized protein</fullName>
    </submittedName>
</protein>
<sequence length="153" mass="17681">MNLFMIEKIEYSMPFEETQLEEIEGYIQSYPENWFVDRKSAQYYRRTPECRRPGPRCSLIARDPTPALAPDDSCVWDGTQTNPHEIQVHRFATKAVAAPPVQLGHRWDAQRTHFTLAFGNEHTAHTRLECAACFKLTHQGVEVIKEIGLEHLN</sequence>
<dbReference type="EMBL" id="CAADFQ010000034">
    <property type="protein sequence ID" value="VFK32522.1"/>
    <property type="molecule type" value="Genomic_DNA"/>
</dbReference>
<evidence type="ECO:0000313" key="2">
    <source>
        <dbReference type="EMBL" id="VFK75958.1"/>
    </source>
</evidence>